<dbReference type="GO" id="GO:0005524">
    <property type="term" value="F:ATP binding"/>
    <property type="evidence" value="ECO:0007669"/>
    <property type="project" value="UniProtKB-UniRule"/>
</dbReference>
<accession>A0AB38XMB4</accession>
<evidence type="ECO:0000259" key="9">
    <source>
        <dbReference type="SMART" id="SM00968"/>
    </source>
</evidence>
<comment type="function">
    <text evidence="7">Required for chromosome condensation and partitioning.</text>
</comment>
<keyword evidence="6 7" id="KW-0238">DNA-binding</keyword>
<dbReference type="PANTHER" id="PTHR43977">
    <property type="entry name" value="STRUCTURAL MAINTENANCE OF CHROMOSOMES PROTEIN 3"/>
    <property type="match status" value="1"/>
</dbReference>
<gene>
    <name evidence="7 10" type="primary">smc</name>
    <name evidence="10" type="ORF">PIG85_06845</name>
</gene>
<dbReference type="SUPFAM" id="SSF52540">
    <property type="entry name" value="P-loop containing nucleoside triphosphate hydrolases"/>
    <property type="match status" value="1"/>
</dbReference>
<evidence type="ECO:0000313" key="10">
    <source>
        <dbReference type="EMBL" id="WCE45380.1"/>
    </source>
</evidence>
<dbReference type="SUPFAM" id="SSF75553">
    <property type="entry name" value="Smc hinge domain"/>
    <property type="match status" value="1"/>
</dbReference>
<dbReference type="SMART" id="SM00968">
    <property type="entry name" value="SMC_hinge"/>
    <property type="match status" value="1"/>
</dbReference>
<dbReference type="NCBIfam" id="TIGR02168">
    <property type="entry name" value="SMC_prok_B"/>
    <property type="match status" value="1"/>
</dbReference>
<keyword evidence="4 7" id="KW-0067">ATP-binding</keyword>
<comment type="domain">
    <text evidence="7">Contains large globular domains required for ATP hydrolysis at each terminus and a third globular domain forming a flexible hinge near the middle of the molecule. These domains are separated by coiled-coil structures.</text>
</comment>
<dbReference type="Gene3D" id="3.40.50.300">
    <property type="entry name" value="P-loop containing nucleotide triphosphate hydrolases"/>
    <property type="match status" value="2"/>
</dbReference>
<dbReference type="GO" id="GO:0007059">
    <property type="term" value="P:chromosome segregation"/>
    <property type="evidence" value="ECO:0007669"/>
    <property type="project" value="UniProtKB-UniRule"/>
</dbReference>
<feature type="binding site" evidence="7">
    <location>
        <begin position="32"/>
        <end position="39"/>
    </location>
    <ligand>
        <name>ATP</name>
        <dbReference type="ChEBI" id="CHEBI:30616"/>
    </ligand>
</feature>
<dbReference type="InterPro" id="IPR024704">
    <property type="entry name" value="SMC"/>
</dbReference>
<dbReference type="Proteomes" id="UP001211044">
    <property type="component" value="Chromosome"/>
</dbReference>
<dbReference type="InterPro" id="IPR036277">
    <property type="entry name" value="SMC_hinge_sf"/>
</dbReference>
<dbReference type="GO" id="GO:0005737">
    <property type="term" value="C:cytoplasm"/>
    <property type="evidence" value="ECO:0007669"/>
    <property type="project" value="UniProtKB-SubCell"/>
</dbReference>
<dbReference type="PIRSF" id="PIRSF005719">
    <property type="entry name" value="SMC"/>
    <property type="match status" value="1"/>
</dbReference>
<dbReference type="Pfam" id="PF06470">
    <property type="entry name" value="SMC_hinge"/>
    <property type="match status" value="1"/>
</dbReference>
<dbReference type="HAMAP" id="MF_01894">
    <property type="entry name" value="Smc_prok"/>
    <property type="match status" value="1"/>
</dbReference>
<evidence type="ECO:0000256" key="1">
    <source>
        <dbReference type="ARBA" id="ARBA00004496"/>
    </source>
</evidence>
<feature type="coiled-coil region" evidence="7">
    <location>
        <begin position="353"/>
        <end position="408"/>
    </location>
</feature>
<proteinExistence type="inferred from homology"/>
<organism evidence="10 11">
    <name type="scientific">Winkia neuii subsp. anitrata</name>
    <dbReference type="NCBI Taxonomy" id="29318"/>
    <lineage>
        <taxon>Bacteria</taxon>
        <taxon>Bacillati</taxon>
        <taxon>Actinomycetota</taxon>
        <taxon>Actinomycetes</taxon>
        <taxon>Actinomycetales</taxon>
        <taxon>Actinomycetaceae</taxon>
        <taxon>Winkia</taxon>
    </lineage>
</organism>
<evidence type="ECO:0000256" key="2">
    <source>
        <dbReference type="ARBA" id="ARBA00022490"/>
    </source>
</evidence>
<dbReference type="InterPro" id="IPR027417">
    <property type="entry name" value="P-loop_NTPase"/>
</dbReference>
<evidence type="ECO:0000256" key="8">
    <source>
        <dbReference type="SAM" id="MobiDB-lite"/>
    </source>
</evidence>
<evidence type="ECO:0000313" key="11">
    <source>
        <dbReference type="Proteomes" id="UP001211044"/>
    </source>
</evidence>
<feature type="domain" description="SMC hinge" evidence="9">
    <location>
        <begin position="503"/>
        <end position="610"/>
    </location>
</feature>
<feature type="coiled-coil region" evidence="7">
    <location>
        <begin position="949"/>
        <end position="997"/>
    </location>
</feature>
<protein>
    <recommendedName>
        <fullName evidence="7">Chromosome partition protein Smc</fullName>
    </recommendedName>
</protein>
<feature type="coiled-coil region" evidence="7">
    <location>
        <begin position="843"/>
        <end position="891"/>
    </location>
</feature>
<dbReference type="GO" id="GO:0030261">
    <property type="term" value="P:chromosome condensation"/>
    <property type="evidence" value="ECO:0007669"/>
    <property type="project" value="InterPro"/>
</dbReference>
<dbReference type="GO" id="GO:0007062">
    <property type="term" value="P:sister chromatid cohesion"/>
    <property type="evidence" value="ECO:0007669"/>
    <property type="project" value="InterPro"/>
</dbReference>
<keyword evidence="2 7" id="KW-0963">Cytoplasm</keyword>
<keyword evidence="3 7" id="KW-0547">Nucleotide-binding</keyword>
<dbReference type="GO" id="GO:0006260">
    <property type="term" value="P:DNA replication"/>
    <property type="evidence" value="ECO:0007669"/>
    <property type="project" value="UniProtKB-UniRule"/>
</dbReference>
<name>A0AB38XMB4_9ACTO</name>
<dbReference type="AlphaFoldDB" id="A0AB38XMB4"/>
<dbReference type="GO" id="GO:0005694">
    <property type="term" value="C:chromosome"/>
    <property type="evidence" value="ECO:0007669"/>
    <property type="project" value="InterPro"/>
</dbReference>
<dbReference type="FunFam" id="3.40.50.300:FF:000901">
    <property type="entry name" value="Chromosome partition protein Smc"/>
    <property type="match status" value="1"/>
</dbReference>
<evidence type="ECO:0000256" key="7">
    <source>
        <dbReference type="HAMAP-Rule" id="MF_01894"/>
    </source>
</evidence>
<dbReference type="GO" id="GO:0003677">
    <property type="term" value="F:DNA binding"/>
    <property type="evidence" value="ECO:0007669"/>
    <property type="project" value="UniProtKB-UniRule"/>
</dbReference>
<dbReference type="Gene3D" id="3.30.70.1620">
    <property type="match status" value="1"/>
</dbReference>
<comment type="subunit">
    <text evidence="7">Homodimer.</text>
</comment>
<dbReference type="InterPro" id="IPR003395">
    <property type="entry name" value="RecF/RecN/SMC_N"/>
</dbReference>
<evidence type="ECO:0000256" key="6">
    <source>
        <dbReference type="ARBA" id="ARBA00023125"/>
    </source>
</evidence>
<comment type="similarity">
    <text evidence="7">Belongs to the SMC family.</text>
</comment>
<dbReference type="EMBL" id="CP116394">
    <property type="protein sequence ID" value="WCE45380.1"/>
    <property type="molecule type" value="Genomic_DNA"/>
</dbReference>
<sequence length="1162" mass="126666">MYLKNLTLRGFKSFAGATTMRLEPGITCVVGPNGSGKSNVVDALAWVMGEQGARALRGTAMSDVIFAGTSGKAALGRAQVTLTIDNSDGALPIDYAEVTISRTLFRGGGSEYHINGTQCRLLDVQELLSDTGMGRQMHVIVGQGQLDAILSSTPEERRGFIEEAAGVLKHRRRKERAISKLNQMAGNLSRVEDLTDEIRKQLGPLARQAETARRADVISANVRDAKARLLADDAAALAERLTSLNESGAALEQKKKEAENNLSTITQELERAEREESEGSPALEALTTGWQRLTAVSERLRSNQILAAERVKSLSVPIAYHGEDPAELERRAAAATEEDRRQMEHIEAAVGYLQEITAAKVEAEKERLKLERELALAKSVAGKRNKERERLEREVSSANSRFDAATSHRKNALEALSLAKTRFEASKEGEKAVALPQKDQEVAKVHEAASADVRAQREKVVQARSKHQQALEAEMRWTSKRDALASTVAPADATASLLDRELPGLLGSLPPLIEISEGYEDAIALALGELAGTVVADSVENALAAADVAGGPVKLAIASQQAPASQPELKHGRWARSVVTAREGVMEGFLDLALAGIVIADSRQEAIAALTQPNVTTVISKDGEIISLHRIETGGTEVESVLSMQARLDNATKEAMAASRASLAAKGGLERAEKDLNAAEEDEARALRKLREADSAYAKAAEEAAALKAAVSAAKAELDRAQQALVRADQEKDTFRQRKEDAEQNLASFLESPTDSVAVEEVEKALVEARQRESELIKTETDARLSHRSEEEKGRHLRDRASALRKNAARQKEERNRAVAGEARRKQKLKEAEKLRDMATVALEAAQGALERARAARAQEEEAAKARSGQIKQIRKRLDDARKQLASLTDSAYRGDVAKAEINARKDQLAATAHDELSLSLDELVQHYGPHLLVPDPEQPDGPGYPYVRSEQEKRLRKANRELRALGKVNPLALEQHQALSERYKFLADQLADLRSSRDDLLQIIEDVDTQVRNAFSEAFADTRQAFHHVFEMLFPGGQGDLVLTDPENMLTSGIEIEARPAGKKVKRLSLLSGGERSLAALAMLVAIFKARPSPFYVMDEVEAALDDANLARLLTVFEELRQSSQLIVITHQKRTMEKADALYGVTMQGGVTSVVSQKLAK</sequence>
<evidence type="ECO:0000256" key="3">
    <source>
        <dbReference type="ARBA" id="ARBA00022741"/>
    </source>
</evidence>
<comment type="subcellular location">
    <subcellularLocation>
        <location evidence="1 7">Cytoplasm</location>
    </subcellularLocation>
</comment>
<dbReference type="GO" id="GO:0016887">
    <property type="term" value="F:ATP hydrolysis activity"/>
    <property type="evidence" value="ECO:0007669"/>
    <property type="project" value="InterPro"/>
</dbReference>
<evidence type="ECO:0000256" key="4">
    <source>
        <dbReference type="ARBA" id="ARBA00022840"/>
    </source>
</evidence>
<feature type="coiled-coil region" evidence="7">
    <location>
        <begin position="241"/>
        <end position="275"/>
    </location>
</feature>
<feature type="region of interest" description="Disordered" evidence="8">
    <location>
        <begin position="772"/>
        <end position="830"/>
    </location>
</feature>
<dbReference type="KEGG" id="wne:PIG85_06845"/>
<dbReference type="Gene3D" id="1.20.1060.20">
    <property type="match status" value="1"/>
</dbReference>
<evidence type="ECO:0000256" key="5">
    <source>
        <dbReference type="ARBA" id="ARBA00023054"/>
    </source>
</evidence>
<keyword evidence="5 7" id="KW-0175">Coiled coil</keyword>
<reference evidence="10" key="1">
    <citation type="submission" date="2023-01" db="EMBL/GenBank/DDBJ databases">
        <title>Comparative Genomic Analysis of the Clinically-Derived Winkia Strain NY0527 Provides Evidence into the Taxonomic Reassignment of Winkia neuii and Characterizes Their Virulence Traits.</title>
        <authorList>
            <person name="Cai X."/>
            <person name="Peng Y."/>
            <person name="Li M."/>
            <person name="Qiu Y."/>
            <person name="Wang Y."/>
            <person name="Xu L."/>
            <person name="Hou Q."/>
        </authorList>
    </citation>
    <scope>NUCLEOTIDE SEQUENCE</scope>
    <source>
        <strain evidence="10">NY0527</strain>
    </source>
</reference>
<dbReference type="RefSeq" id="WP_004804670.1">
    <property type="nucleotide sequence ID" value="NZ_CP116394.1"/>
</dbReference>
<feature type="compositionally biased region" description="Basic and acidic residues" evidence="8">
    <location>
        <begin position="772"/>
        <end position="802"/>
    </location>
</feature>
<dbReference type="Pfam" id="PF02463">
    <property type="entry name" value="SMC_N"/>
    <property type="match status" value="1"/>
</dbReference>
<dbReference type="FunFam" id="3.40.50.300:FF:000984">
    <property type="entry name" value="Chromosome partition protein Smc"/>
    <property type="match status" value="1"/>
</dbReference>
<dbReference type="InterPro" id="IPR011890">
    <property type="entry name" value="SMC_prok"/>
</dbReference>
<dbReference type="InterPro" id="IPR010935">
    <property type="entry name" value="SMC_hinge"/>
</dbReference>